<gene>
    <name evidence="4" type="ORF">QE412_001722</name>
</gene>
<accession>A0ABU0TU32</accession>
<evidence type="ECO:0008006" key="6">
    <source>
        <dbReference type="Google" id="ProtNLM"/>
    </source>
</evidence>
<evidence type="ECO:0000256" key="3">
    <source>
        <dbReference type="SAM" id="SignalP"/>
    </source>
</evidence>
<organism evidence="4 5">
    <name type="scientific">Microbacterium trichothecenolyticum</name>
    <name type="common">Aureobacterium trichothecenolyticum</name>
    <dbReference type="NCBI Taxonomy" id="69370"/>
    <lineage>
        <taxon>Bacteria</taxon>
        <taxon>Bacillati</taxon>
        <taxon>Actinomycetota</taxon>
        <taxon>Actinomycetes</taxon>
        <taxon>Micrococcales</taxon>
        <taxon>Microbacteriaceae</taxon>
        <taxon>Microbacterium</taxon>
    </lineage>
</organism>
<keyword evidence="5" id="KW-1185">Reference proteome</keyword>
<evidence type="ECO:0000313" key="5">
    <source>
        <dbReference type="Proteomes" id="UP001226691"/>
    </source>
</evidence>
<dbReference type="RefSeq" id="WP_307482311.1">
    <property type="nucleotide sequence ID" value="NZ_JAUTBF010000001.1"/>
</dbReference>
<protein>
    <recommendedName>
        <fullName evidence="6">Gram-positive cocci surface proteins LPxTG domain-containing protein</fullName>
    </recommendedName>
</protein>
<feature type="transmembrane region" description="Helical" evidence="2">
    <location>
        <begin position="118"/>
        <end position="136"/>
    </location>
</feature>
<sequence>MRALVLPTIAASVALTIVAVTPALAQSTAEPERQSVTIDETTSDTGSSCDGLTMEPPVATGRASGRIQLCVTVPAGTPDPTPTPSAGTDVPETGDGDGDAGHGGIDGRALATTGSSPVVLLAAIGVAALAVAVALLRRAARGNTG</sequence>
<keyword evidence="2" id="KW-1133">Transmembrane helix</keyword>
<reference evidence="4 5" key="1">
    <citation type="submission" date="2023-07" db="EMBL/GenBank/DDBJ databases">
        <title>Functional and genomic diversity of the sorghum phyllosphere microbiome.</title>
        <authorList>
            <person name="Shade A."/>
        </authorList>
    </citation>
    <scope>NUCLEOTIDE SEQUENCE [LARGE SCALE GENOMIC DNA]</scope>
    <source>
        <strain evidence="4 5">SORGH_AS_1207</strain>
    </source>
</reference>
<feature type="chain" id="PRO_5046235051" description="Gram-positive cocci surface proteins LPxTG domain-containing protein" evidence="3">
    <location>
        <begin position="26"/>
        <end position="145"/>
    </location>
</feature>
<keyword evidence="3" id="KW-0732">Signal</keyword>
<proteinExistence type="predicted"/>
<keyword evidence="2" id="KW-0472">Membrane</keyword>
<evidence type="ECO:0000256" key="2">
    <source>
        <dbReference type="SAM" id="Phobius"/>
    </source>
</evidence>
<feature type="compositionally biased region" description="Polar residues" evidence="1">
    <location>
        <begin position="24"/>
        <end position="50"/>
    </location>
</feature>
<name>A0ABU0TU32_MICTR</name>
<evidence type="ECO:0000256" key="1">
    <source>
        <dbReference type="SAM" id="MobiDB-lite"/>
    </source>
</evidence>
<evidence type="ECO:0000313" key="4">
    <source>
        <dbReference type="EMBL" id="MDQ1123149.1"/>
    </source>
</evidence>
<dbReference type="EMBL" id="JAUTBF010000001">
    <property type="protein sequence ID" value="MDQ1123149.1"/>
    <property type="molecule type" value="Genomic_DNA"/>
</dbReference>
<keyword evidence="2" id="KW-0812">Transmembrane</keyword>
<dbReference type="Proteomes" id="UP001226691">
    <property type="component" value="Unassembled WGS sequence"/>
</dbReference>
<feature type="region of interest" description="Disordered" evidence="1">
    <location>
        <begin position="24"/>
        <end position="108"/>
    </location>
</feature>
<comment type="caution">
    <text evidence="4">The sequence shown here is derived from an EMBL/GenBank/DDBJ whole genome shotgun (WGS) entry which is preliminary data.</text>
</comment>
<feature type="signal peptide" evidence="3">
    <location>
        <begin position="1"/>
        <end position="25"/>
    </location>
</feature>